<dbReference type="InterPro" id="IPR027073">
    <property type="entry name" value="5_3_exoribonuclease"/>
</dbReference>
<comment type="caution">
    <text evidence="3">The sequence shown here is derived from an EMBL/GenBank/DDBJ whole genome shotgun (WGS) entry which is preliminary data.</text>
</comment>
<dbReference type="GO" id="GO:0000956">
    <property type="term" value="P:nuclear-transcribed mRNA catabolic process"/>
    <property type="evidence" value="ECO:0007669"/>
    <property type="project" value="TreeGrafter"/>
</dbReference>
<dbReference type="InterPro" id="IPR004859">
    <property type="entry name" value="Xrn1_N"/>
</dbReference>
<dbReference type="PANTHER" id="PTHR12341">
    <property type="entry name" value="5'-&gt;3' EXORIBONUCLEASE"/>
    <property type="match status" value="1"/>
</dbReference>
<feature type="non-terminal residue" evidence="3">
    <location>
        <position position="168"/>
    </location>
</feature>
<dbReference type="Proteomes" id="UP000193920">
    <property type="component" value="Unassembled WGS sequence"/>
</dbReference>
<accession>A0A1Y2ACR1</accession>
<organism evidence="3 4">
    <name type="scientific">Neocallimastix californiae</name>
    <dbReference type="NCBI Taxonomy" id="1754190"/>
    <lineage>
        <taxon>Eukaryota</taxon>
        <taxon>Fungi</taxon>
        <taxon>Fungi incertae sedis</taxon>
        <taxon>Chytridiomycota</taxon>
        <taxon>Chytridiomycota incertae sedis</taxon>
        <taxon>Neocallimastigomycetes</taxon>
        <taxon>Neocallimastigales</taxon>
        <taxon>Neocallimastigaceae</taxon>
        <taxon>Neocallimastix</taxon>
    </lineage>
</organism>
<dbReference type="OrthoDB" id="372487at2759"/>
<evidence type="ECO:0000259" key="2">
    <source>
        <dbReference type="Pfam" id="PF03159"/>
    </source>
</evidence>
<dbReference type="STRING" id="1754190.A0A1Y2ACR1"/>
<evidence type="ECO:0000313" key="4">
    <source>
        <dbReference type="Proteomes" id="UP000193920"/>
    </source>
</evidence>
<protein>
    <recommendedName>
        <fullName evidence="2">Xrn1 N-terminal domain-containing protein</fullName>
    </recommendedName>
</protein>
<dbReference type="GO" id="GO:0003723">
    <property type="term" value="F:RNA binding"/>
    <property type="evidence" value="ECO:0007669"/>
    <property type="project" value="TreeGrafter"/>
</dbReference>
<evidence type="ECO:0000256" key="1">
    <source>
        <dbReference type="ARBA" id="ARBA00038299"/>
    </source>
</evidence>
<name>A0A1Y2ACR1_9FUNG</name>
<keyword evidence="4" id="KW-1185">Reference proteome</keyword>
<sequence>DSLYFDMNGLISDKLHELETDNLIDKIDDDKLIKFVFEKIDIIIHQLKPRKLLGIFIDGVPPKAKMNIQRQRRIREFYKYHNKCNFKFNSISSGSEFMEKLSKKFQDLIQQEKNNDYIWKNIKVVFSGPNVAGEAENKIMKHIKENYQEKTCVYTTDSDFYLYLLSLH</sequence>
<dbReference type="GO" id="GO:0004534">
    <property type="term" value="F:5'-3' RNA exonuclease activity"/>
    <property type="evidence" value="ECO:0007669"/>
    <property type="project" value="TreeGrafter"/>
</dbReference>
<gene>
    <name evidence="3" type="ORF">LY90DRAFT_361039</name>
</gene>
<feature type="non-terminal residue" evidence="3">
    <location>
        <position position="1"/>
    </location>
</feature>
<reference evidence="3 4" key="1">
    <citation type="submission" date="2016-08" db="EMBL/GenBank/DDBJ databases">
        <title>A Parts List for Fungal Cellulosomes Revealed by Comparative Genomics.</title>
        <authorList>
            <consortium name="DOE Joint Genome Institute"/>
            <person name="Haitjema C.H."/>
            <person name="Gilmore S.P."/>
            <person name="Henske J.K."/>
            <person name="Solomon K.V."/>
            <person name="De Groot R."/>
            <person name="Kuo A."/>
            <person name="Mondo S.J."/>
            <person name="Salamov A.A."/>
            <person name="Labutti K."/>
            <person name="Zhao Z."/>
            <person name="Chiniquy J."/>
            <person name="Barry K."/>
            <person name="Brewer H.M."/>
            <person name="Purvine S.O."/>
            <person name="Wright A.T."/>
            <person name="Boxma B."/>
            <person name="Van Alen T."/>
            <person name="Hackstein J.H."/>
            <person name="Baker S.E."/>
            <person name="Grigoriev I.V."/>
            <person name="O'Malley M.A."/>
        </authorList>
    </citation>
    <scope>NUCLEOTIDE SEQUENCE [LARGE SCALE GENOMIC DNA]</scope>
    <source>
        <strain evidence="3 4">G1</strain>
    </source>
</reference>
<feature type="domain" description="Xrn1 N-terminal" evidence="2">
    <location>
        <begin position="1"/>
        <end position="168"/>
    </location>
</feature>
<proteinExistence type="inferred from homology"/>
<dbReference type="Gene3D" id="3.40.50.12390">
    <property type="match status" value="2"/>
</dbReference>
<dbReference type="EMBL" id="MCOG01000304">
    <property type="protein sequence ID" value="ORY20067.1"/>
    <property type="molecule type" value="Genomic_DNA"/>
</dbReference>
<dbReference type="PANTHER" id="PTHR12341:SF7">
    <property type="entry name" value="5'-3' EXORIBONUCLEASE 1"/>
    <property type="match status" value="1"/>
</dbReference>
<evidence type="ECO:0000313" key="3">
    <source>
        <dbReference type="EMBL" id="ORY20067.1"/>
    </source>
</evidence>
<comment type="similarity">
    <text evidence="1">Belongs to the 5'-3' exonuclease family.</text>
</comment>
<dbReference type="GO" id="GO:0005634">
    <property type="term" value="C:nucleus"/>
    <property type="evidence" value="ECO:0007669"/>
    <property type="project" value="TreeGrafter"/>
</dbReference>
<dbReference type="AlphaFoldDB" id="A0A1Y2ACR1"/>
<dbReference type="Pfam" id="PF03159">
    <property type="entry name" value="XRN_N"/>
    <property type="match status" value="1"/>
</dbReference>